<feature type="transmembrane region" description="Helical" evidence="8">
    <location>
        <begin position="429"/>
        <end position="448"/>
    </location>
</feature>
<evidence type="ECO:0000256" key="4">
    <source>
        <dbReference type="ARBA" id="ARBA00022679"/>
    </source>
</evidence>
<dbReference type="AlphaFoldDB" id="D1C592"/>
<feature type="transmembrane region" description="Helical" evidence="8">
    <location>
        <begin position="116"/>
        <end position="137"/>
    </location>
</feature>
<gene>
    <name evidence="10" type="ordered locus">Sthe_1978</name>
</gene>
<keyword evidence="7 8" id="KW-0472">Membrane</keyword>
<reference evidence="11" key="1">
    <citation type="submission" date="2009-11" db="EMBL/GenBank/DDBJ databases">
        <title>The complete chromosome 1 of Sphaerobacter thermophilus DSM 20745.</title>
        <authorList>
            <person name="Lucas S."/>
            <person name="Copeland A."/>
            <person name="Lapidus A."/>
            <person name="Glavina del Rio T."/>
            <person name="Dalin E."/>
            <person name="Tice H."/>
            <person name="Bruce D."/>
            <person name="Goodwin L."/>
            <person name="Pitluck S."/>
            <person name="Kyrpides N."/>
            <person name="Mavromatis K."/>
            <person name="Ivanova N."/>
            <person name="Mikhailova N."/>
            <person name="LaButti K.M."/>
            <person name="Clum A."/>
            <person name="Sun H.I."/>
            <person name="Brettin T."/>
            <person name="Detter J.C."/>
            <person name="Han C."/>
            <person name="Larimer F."/>
            <person name="Land M."/>
            <person name="Hauser L."/>
            <person name="Markowitz V."/>
            <person name="Cheng J.F."/>
            <person name="Hugenholtz P."/>
            <person name="Woyke T."/>
            <person name="Wu D."/>
            <person name="Steenblock K."/>
            <person name="Schneider S."/>
            <person name="Pukall R."/>
            <person name="Goeker M."/>
            <person name="Klenk H.P."/>
            <person name="Eisen J.A."/>
        </authorList>
    </citation>
    <scope>NUCLEOTIDE SEQUENCE [LARGE SCALE GENOMIC DNA]</scope>
    <source>
        <strain evidence="11">ATCC 49802 / DSM 20745 / S 6022</strain>
    </source>
</reference>
<dbReference type="Pfam" id="PF13231">
    <property type="entry name" value="PMT_2"/>
    <property type="match status" value="1"/>
</dbReference>
<protein>
    <recommendedName>
        <fullName evidence="9">Glycosyltransferase RgtA/B/C/D-like domain-containing protein</fullName>
    </recommendedName>
</protein>
<feature type="transmembrane region" description="Helical" evidence="8">
    <location>
        <begin position="269"/>
        <end position="288"/>
    </location>
</feature>
<proteinExistence type="predicted"/>
<dbReference type="EMBL" id="CP001823">
    <property type="protein sequence ID" value="ACZ39409.1"/>
    <property type="molecule type" value="Genomic_DNA"/>
</dbReference>
<dbReference type="InParanoid" id="D1C592"/>
<dbReference type="InterPro" id="IPR038731">
    <property type="entry name" value="RgtA/B/C-like"/>
</dbReference>
<evidence type="ECO:0000256" key="7">
    <source>
        <dbReference type="ARBA" id="ARBA00023136"/>
    </source>
</evidence>
<keyword evidence="11" id="KW-1185">Reference proteome</keyword>
<dbReference type="GO" id="GO:0016763">
    <property type="term" value="F:pentosyltransferase activity"/>
    <property type="evidence" value="ECO:0007669"/>
    <property type="project" value="TreeGrafter"/>
</dbReference>
<dbReference type="InterPro" id="IPR050297">
    <property type="entry name" value="LipidA_mod_glycosyltrf_83"/>
</dbReference>
<dbReference type="RefSeq" id="WP_012872455.1">
    <property type="nucleotide sequence ID" value="NC_013523.1"/>
</dbReference>
<feature type="transmembrane region" description="Helical" evidence="8">
    <location>
        <begin position="218"/>
        <end position="237"/>
    </location>
</feature>
<dbReference type="PANTHER" id="PTHR33908:SF11">
    <property type="entry name" value="MEMBRANE PROTEIN"/>
    <property type="match status" value="1"/>
</dbReference>
<dbReference type="STRING" id="479434.Sthe_1978"/>
<feature type="transmembrane region" description="Helical" evidence="8">
    <location>
        <begin position="27"/>
        <end position="46"/>
    </location>
</feature>
<evidence type="ECO:0000256" key="1">
    <source>
        <dbReference type="ARBA" id="ARBA00004651"/>
    </source>
</evidence>
<sequence length="588" mass="64397">MLTEQPSRVGAELALETPLGEGSLGRWVARGAVALAIVLFGALCLYQYHLPGLHYDEAFDVVPALQILRGDPVTLPRGVGIHLFGRSFPVMLGDTWGIVSTYAVLPLFWLLDVDVLAIRLWPILAGMLAVFLTYLIGRRIYHRWVGVGAALLLSMFPSYVFWTRVGISAIAHLVAIMLGIMLAYLAWRGRETRGGTRWLVLIGLLAGIGLATRLLFGWLLLAVPIAYAILVLADWLSEDRHAAYSVRDTVELAIDRLKRDLPFRSKREALSPLAGAAVGAFPVLYYNVVTRGSSLGQLANPSQTGQGVDNPTLWDNLETVADGLRTLLNGGSFWFYGGIFTNPLYPWVVAVSAVGLLVLVHRVPELRRCRRSTVFLLGFAFAVLLLSCFTVSIPESTRLLILLPIPQLLTAGFAVFGSRWLARKLRSRLRPALTATVVVTLLFVPLIARDLWVDARYHRALARSGGRSDFSSAIYDLAAYLDEHGITRPYALDRGVKWNIMILTQGRVEPLEIAGTGAESGSGSEATVQDLLAAPDPVILVRAEAGNPSHQLASLEQLVSASGRTPRLEHTFTQRDGTPVFHVFRVGE</sequence>
<feature type="domain" description="Glycosyltransferase RgtA/B/C/D-like" evidence="9">
    <location>
        <begin position="110"/>
        <end position="236"/>
    </location>
</feature>
<keyword evidence="3" id="KW-0328">Glycosyltransferase</keyword>
<evidence type="ECO:0000256" key="5">
    <source>
        <dbReference type="ARBA" id="ARBA00022692"/>
    </source>
</evidence>
<feature type="transmembrane region" description="Helical" evidence="8">
    <location>
        <begin position="144"/>
        <end position="162"/>
    </location>
</feature>
<dbReference type="eggNOG" id="COG1807">
    <property type="taxonomic scope" value="Bacteria"/>
</dbReference>
<dbReference type="PANTHER" id="PTHR33908">
    <property type="entry name" value="MANNOSYLTRANSFERASE YKCB-RELATED"/>
    <property type="match status" value="1"/>
</dbReference>
<keyword evidence="4" id="KW-0808">Transferase</keyword>
<dbReference type="KEGG" id="sti:Sthe_1978"/>
<evidence type="ECO:0000256" key="3">
    <source>
        <dbReference type="ARBA" id="ARBA00022676"/>
    </source>
</evidence>
<evidence type="ECO:0000256" key="8">
    <source>
        <dbReference type="SAM" id="Phobius"/>
    </source>
</evidence>
<keyword evidence="2" id="KW-1003">Cell membrane</keyword>
<comment type="subcellular location">
    <subcellularLocation>
        <location evidence="1">Cell membrane</location>
        <topology evidence="1">Multi-pass membrane protein</topology>
    </subcellularLocation>
</comment>
<accession>D1C592</accession>
<dbReference type="GO" id="GO:0009103">
    <property type="term" value="P:lipopolysaccharide biosynthetic process"/>
    <property type="evidence" value="ECO:0007669"/>
    <property type="project" value="UniProtKB-ARBA"/>
</dbReference>
<name>D1C592_SPHTD</name>
<feature type="transmembrane region" description="Helical" evidence="8">
    <location>
        <begin position="373"/>
        <end position="393"/>
    </location>
</feature>
<evidence type="ECO:0000256" key="2">
    <source>
        <dbReference type="ARBA" id="ARBA00022475"/>
    </source>
</evidence>
<evidence type="ECO:0000313" key="11">
    <source>
        <dbReference type="Proteomes" id="UP000002027"/>
    </source>
</evidence>
<feature type="transmembrane region" description="Helical" evidence="8">
    <location>
        <begin position="168"/>
        <end position="187"/>
    </location>
</feature>
<feature type="transmembrane region" description="Helical" evidence="8">
    <location>
        <begin position="399"/>
        <end position="417"/>
    </location>
</feature>
<organism evidence="10 11">
    <name type="scientific">Sphaerobacter thermophilus (strain ATCC 49802 / DSM 20745 / KCCM 41009 / NCIMB 13125 / S 6022)</name>
    <dbReference type="NCBI Taxonomy" id="479434"/>
    <lineage>
        <taxon>Bacteria</taxon>
        <taxon>Pseudomonadati</taxon>
        <taxon>Thermomicrobiota</taxon>
        <taxon>Thermomicrobia</taxon>
        <taxon>Sphaerobacterales</taxon>
        <taxon>Sphaerobacterineae</taxon>
        <taxon>Sphaerobacteraceae</taxon>
        <taxon>Sphaerobacter</taxon>
    </lineage>
</organism>
<keyword evidence="5 8" id="KW-0812">Transmembrane</keyword>
<evidence type="ECO:0000256" key="6">
    <source>
        <dbReference type="ARBA" id="ARBA00022989"/>
    </source>
</evidence>
<reference evidence="10 11" key="2">
    <citation type="journal article" date="2010" name="Stand. Genomic Sci.">
        <title>Complete genome sequence of Desulfohalobium retbaense type strain (HR(100)).</title>
        <authorList>
            <person name="Spring S."/>
            <person name="Nolan M."/>
            <person name="Lapidus A."/>
            <person name="Glavina Del Rio T."/>
            <person name="Copeland A."/>
            <person name="Tice H."/>
            <person name="Cheng J.F."/>
            <person name="Lucas S."/>
            <person name="Land M."/>
            <person name="Chen F."/>
            <person name="Bruce D."/>
            <person name="Goodwin L."/>
            <person name="Pitluck S."/>
            <person name="Ivanova N."/>
            <person name="Mavromatis K."/>
            <person name="Mikhailova N."/>
            <person name="Pati A."/>
            <person name="Chen A."/>
            <person name="Palaniappan K."/>
            <person name="Hauser L."/>
            <person name="Chang Y.J."/>
            <person name="Jeffries C.D."/>
            <person name="Munk C."/>
            <person name="Kiss H."/>
            <person name="Chain P."/>
            <person name="Han C."/>
            <person name="Brettin T."/>
            <person name="Detter J.C."/>
            <person name="Schuler E."/>
            <person name="Goker M."/>
            <person name="Rohde M."/>
            <person name="Bristow J."/>
            <person name="Eisen J.A."/>
            <person name="Markowitz V."/>
            <person name="Hugenholtz P."/>
            <person name="Kyrpides N.C."/>
            <person name="Klenk H.P."/>
        </authorList>
    </citation>
    <scope>NUCLEOTIDE SEQUENCE [LARGE SCALE GENOMIC DNA]</scope>
    <source>
        <strain evidence="11">ATCC 49802 / DSM 20745 / S 6022</strain>
    </source>
</reference>
<dbReference type="HOGENOM" id="CLU_463727_0_0_0"/>
<feature type="transmembrane region" description="Helical" evidence="8">
    <location>
        <begin position="194"/>
        <end position="212"/>
    </location>
</feature>
<dbReference type="GO" id="GO:0005886">
    <property type="term" value="C:plasma membrane"/>
    <property type="evidence" value="ECO:0007669"/>
    <property type="project" value="UniProtKB-SubCell"/>
</dbReference>
<feature type="transmembrane region" description="Helical" evidence="8">
    <location>
        <begin position="344"/>
        <end position="361"/>
    </location>
</feature>
<evidence type="ECO:0000259" key="9">
    <source>
        <dbReference type="Pfam" id="PF13231"/>
    </source>
</evidence>
<evidence type="ECO:0000313" key="10">
    <source>
        <dbReference type="EMBL" id="ACZ39409.1"/>
    </source>
</evidence>
<dbReference type="Proteomes" id="UP000002027">
    <property type="component" value="Chromosome 1"/>
</dbReference>
<dbReference type="OrthoDB" id="153569at2"/>
<keyword evidence="6 8" id="KW-1133">Transmembrane helix</keyword>